<dbReference type="Proteomes" id="UP000604046">
    <property type="component" value="Unassembled WGS sequence"/>
</dbReference>
<accession>A0A812QVI4</accession>
<keyword evidence="2" id="KW-1185">Reference proteome</keyword>
<evidence type="ECO:0000313" key="2">
    <source>
        <dbReference type="Proteomes" id="UP000604046"/>
    </source>
</evidence>
<gene>
    <name evidence="1" type="ORF">SNAT2548_LOCUS22093</name>
</gene>
<protein>
    <submittedName>
        <fullName evidence="1">Uncharacterized protein</fullName>
    </submittedName>
</protein>
<dbReference type="EMBL" id="CAJNDS010002274">
    <property type="protein sequence ID" value="CAE7406101.1"/>
    <property type="molecule type" value="Genomic_DNA"/>
</dbReference>
<name>A0A812QVI4_9DINO</name>
<comment type="caution">
    <text evidence="1">The sequence shown here is derived from an EMBL/GenBank/DDBJ whole genome shotgun (WGS) entry which is preliminary data.</text>
</comment>
<reference evidence="1" key="1">
    <citation type="submission" date="2021-02" db="EMBL/GenBank/DDBJ databases">
        <authorList>
            <person name="Dougan E. K."/>
            <person name="Rhodes N."/>
            <person name="Thang M."/>
            <person name="Chan C."/>
        </authorList>
    </citation>
    <scope>NUCLEOTIDE SEQUENCE</scope>
</reference>
<evidence type="ECO:0000313" key="1">
    <source>
        <dbReference type="EMBL" id="CAE7406101.1"/>
    </source>
</evidence>
<organism evidence="1 2">
    <name type="scientific">Symbiodinium natans</name>
    <dbReference type="NCBI Taxonomy" id="878477"/>
    <lineage>
        <taxon>Eukaryota</taxon>
        <taxon>Sar</taxon>
        <taxon>Alveolata</taxon>
        <taxon>Dinophyceae</taxon>
        <taxon>Suessiales</taxon>
        <taxon>Symbiodiniaceae</taxon>
        <taxon>Symbiodinium</taxon>
    </lineage>
</organism>
<sequence length="794" mass="84887">MVENCVWKPMTRVVGCFVEKAKEVVASFGDCWKNIEDAILSGFRKFKSLLPQGCNSWRSCRDTLRGAGQKLIEVLLGELKSEAKNLVEKIGPGFRLVGNFISQAQEVAVDLGRIAADAAKGVLNFVKGSATAIWNYRLPSLCTPSGVGYWKLVPTDCGAFDAMGRIFSEVWAVWKIKENFDNTVHKFRDCLGKKSFMGLPSPFIEVSLQSLCLPQFMKRPLEMIVGSFHHFIQQIREASGGCQGSDQAICQLAADMKSIGLKIKDVLDTKVSLMQAAKTVGRELSRGQAAETKIDEGSGGASAGLFEYSSGECKGPDFSVKLGLSLGISFNQPGGGTLDLGLTFTGAGGCKNDKGFFDLLLGFGASRTLKLELESLSLVCARSYLPVPAPGPATYMEPQGAHDAPFLVEKRVTPTISIGFSIGTGQTDVASWDMGIGISGSVPLVPMLPANGGTGISYSMKPPGSLPSGFGLGFSAAPPDPSLAQAGAGHLHPVQEAVNGAMATADSYEEQVLAAVAAASSGFKHMDVGHAVDTLGVHPHEALRHGASALKNYDTVAALVQQHAEEQHAGSKSLSSEELEGALDVNANIYVSLSLCLTCSIWENGEDASEVAFGAGAGQNIAAQAQANAPMLEANWQSSMRRQGWSKAPGILTGFYQGLCNSLSCLSKARYAEYPKATMDCYNANWGSSFNSKGWSTCRHGYFMTGLYRSTCSQLSCLDQVECCRPEGASHDWKQCIDEDWGLQTGHWLSRLTSFTKLIGWKKCTPGKGLVGLYRDSSNKWSSVQSAKCCYLPA</sequence>
<proteinExistence type="predicted"/>
<dbReference type="AlphaFoldDB" id="A0A812QVI4"/>